<evidence type="ECO:0000313" key="2">
    <source>
        <dbReference type="Proteomes" id="UP000500826"/>
    </source>
</evidence>
<name>A0ABX6P5W4_9BURK</name>
<protein>
    <submittedName>
        <fullName evidence="1">Uncharacterized protein</fullName>
    </submittedName>
</protein>
<sequence length="136" mass="15271">MGTTSAYEGHGSTPDVLAAYRELWEHGDLTMRMAMTVSPRWRSYDEAAIVMRDWAPLLRGRGMGDAQFRVSGFFIAHGGDPCARAVRPRTWRGAAGRAWPCRSTPPRNLRRCACWPASTTCACTPSSPTSWPRWRR</sequence>
<dbReference type="Proteomes" id="UP000500826">
    <property type="component" value="Chromosome"/>
</dbReference>
<keyword evidence="2" id="KW-1185">Reference proteome</keyword>
<evidence type="ECO:0000313" key="1">
    <source>
        <dbReference type="EMBL" id="QJW85526.1"/>
    </source>
</evidence>
<dbReference type="EMBL" id="CP053418">
    <property type="protein sequence ID" value="QJW85526.1"/>
    <property type="molecule type" value="Genomic_DNA"/>
</dbReference>
<proteinExistence type="predicted"/>
<accession>A0ABX6P5W4</accession>
<reference evidence="1 2" key="1">
    <citation type="submission" date="2020-05" db="EMBL/GenBank/DDBJ databases">
        <title>Ramlibacter rhizophilus sp. nov., isolated from rhizosphere soil of national flower Mugunghwa from South Korea.</title>
        <authorList>
            <person name="Zheng-Fei Y."/>
            <person name="Huan T."/>
        </authorList>
    </citation>
    <scope>NUCLEOTIDE SEQUENCE [LARGE SCALE GENOMIC DNA]</scope>
    <source>
        <strain evidence="1 2">H242</strain>
    </source>
</reference>
<gene>
    <name evidence="1" type="ORF">HK414_26220</name>
</gene>
<organism evidence="1 2">
    <name type="scientific">Ramlibacter terrae</name>
    <dbReference type="NCBI Taxonomy" id="2732511"/>
    <lineage>
        <taxon>Bacteria</taxon>
        <taxon>Pseudomonadati</taxon>
        <taxon>Pseudomonadota</taxon>
        <taxon>Betaproteobacteria</taxon>
        <taxon>Burkholderiales</taxon>
        <taxon>Comamonadaceae</taxon>
        <taxon>Ramlibacter</taxon>
    </lineage>
</organism>